<comment type="caution">
    <text evidence="2">The sequence shown here is derived from an EMBL/GenBank/DDBJ whole genome shotgun (WGS) entry which is preliminary data.</text>
</comment>
<dbReference type="VEuPathDB" id="FungiDB:VP01_3874g1"/>
<organism evidence="2 3">
    <name type="scientific">Puccinia sorghi</name>
    <dbReference type="NCBI Taxonomy" id="27349"/>
    <lineage>
        <taxon>Eukaryota</taxon>
        <taxon>Fungi</taxon>
        <taxon>Dikarya</taxon>
        <taxon>Basidiomycota</taxon>
        <taxon>Pucciniomycotina</taxon>
        <taxon>Pucciniomycetes</taxon>
        <taxon>Pucciniales</taxon>
        <taxon>Pucciniaceae</taxon>
        <taxon>Puccinia</taxon>
    </lineage>
</organism>
<protein>
    <recommendedName>
        <fullName evidence="4">Retrotransposon Copia-like N-terminal domain-containing protein</fullName>
    </recommendedName>
</protein>
<evidence type="ECO:0000313" key="3">
    <source>
        <dbReference type="Proteomes" id="UP000037035"/>
    </source>
</evidence>
<feature type="compositionally biased region" description="Polar residues" evidence="1">
    <location>
        <begin position="326"/>
        <end position="365"/>
    </location>
</feature>
<dbReference type="Proteomes" id="UP000037035">
    <property type="component" value="Unassembled WGS sequence"/>
</dbReference>
<feature type="compositionally biased region" description="Polar residues" evidence="1">
    <location>
        <begin position="293"/>
        <end position="314"/>
    </location>
</feature>
<dbReference type="EMBL" id="LAVV01008917">
    <property type="protein sequence ID" value="KNZ51648.1"/>
    <property type="molecule type" value="Genomic_DNA"/>
</dbReference>
<feature type="compositionally biased region" description="Low complexity" evidence="1">
    <location>
        <begin position="277"/>
        <end position="287"/>
    </location>
</feature>
<evidence type="ECO:0000256" key="1">
    <source>
        <dbReference type="SAM" id="MobiDB-lite"/>
    </source>
</evidence>
<dbReference type="Pfam" id="PF14223">
    <property type="entry name" value="Retrotran_gag_2"/>
    <property type="match status" value="1"/>
</dbReference>
<gene>
    <name evidence="2" type="ORF">VP01_3874g1</name>
</gene>
<name>A0A0L6USY0_9BASI</name>
<feature type="compositionally biased region" description="Polar residues" evidence="1">
    <location>
        <begin position="376"/>
        <end position="388"/>
    </location>
</feature>
<accession>A0A0L6USY0</accession>
<proteinExistence type="predicted"/>
<reference evidence="2 3" key="1">
    <citation type="submission" date="2015-08" db="EMBL/GenBank/DDBJ databases">
        <title>Next Generation Sequencing and Analysis of the Genome of Puccinia sorghi L Schw, the Causal Agent of Maize Common Rust.</title>
        <authorList>
            <person name="Rochi L."/>
            <person name="Burguener G."/>
            <person name="Darino M."/>
            <person name="Turjanski A."/>
            <person name="Kreff E."/>
            <person name="Dieguez M.J."/>
            <person name="Sacco F."/>
        </authorList>
    </citation>
    <scope>NUCLEOTIDE SEQUENCE [LARGE SCALE GENOMIC DNA]</scope>
    <source>
        <strain evidence="2 3">RO10H11247</strain>
    </source>
</reference>
<evidence type="ECO:0008006" key="4">
    <source>
        <dbReference type="Google" id="ProtNLM"/>
    </source>
</evidence>
<keyword evidence="3" id="KW-1185">Reference proteome</keyword>
<evidence type="ECO:0000313" key="2">
    <source>
        <dbReference type="EMBL" id="KNZ51648.1"/>
    </source>
</evidence>
<feature type="region of interest" description="Disordered" evidence="1">
    <location>
        <begin position="245"/>
        <end position="388"/>
    </location>
</feature>
<dbReference type="AlphaFoldDB" id="A0A0L6USY0"/>
<sequence length="388" mass="43918">MLLDDTNYTSWKADIQQRLRDQGLLAVTLGNERMPEPDGTNEKAMTEFKKKSRLAFYLLIKSIDDSVMLSVSALDFENNPQDLWNALRLKYLPEDLNGKLEAMRGLKSIKYKNNPDEFIEKIRGHFDQIERAGFNFDETTWMVLFLSQLPRHLTNAIIGQSDQDGASIDSDHASISSCAQLFEKLHSLTATPTNQLPNQKFNDQPQHIAPPALGNKIYTCTHCNKTGHDINRCWFLHPERNPFYKSKDQGPASDGWTAAPHKRFYQGNQPNEPPGPNKYFNKNNNHFHNNHHQSFTSNNPSNTGGNEEWTSSPNKPFEKKEEARKQFTSNQLGWNDTPPVSSTPSNNETGWNDTAANSVGATNESGWIDNVHDFQTLASPSGWGDQQP</sequence>
<dbReference type="OrthoDB" id="2496339at2759"/>
<feature type="compositionally biased region" description="Basic and acidic residues" evidence="1">
    <location>
        <begin position="316"/>
        <end position="325"/>
    </location>
</feature>